<evidence type="ECO:0000256" key="6">
    <source>
        <dbReference type="SAM" id="MobiDB-lite"/>
    </source>
</evidence>
<evidence type="ECO:0000256" key="3">
    <source>
        <dbReference type="ARBA" id="ARBA00022786"/>
    </source>
</evidence>
<evidence type="ECO:0000259" key="7">
    <source>
        <dbReference type="PROSITE" id="PS50001"/>
    </source>
</evidence>
<dbReference type="PRINTS" id="PR00401">
    <property type="entry name" value="SH2DOMAIN"/>
</dbReference>
<dbReference type="Pfam" id="PF00017">
    <property type="entry name" value="SH2"/>
    <property type="match status" value="1"/>
</dbReference>
<dbReference type="CDD" id="cd09923">
    <property type="entry name" value="SH2_SOCS_family"/>
    <property type="match status" value="1"/>
</dbReference>
<dbReference type="SUPFAM" id="SSF55550">
    <property type="entry name" value="SH2 domain"/>
    <property type="match status" value="1"/>
</dbReference>
<name>A0AAE1PDH0_9EUCA</name>
<dbReference type="PANTHER" id="PTHR10155:SF16">
    <property type="entry name" value="SUPPRESSOR OF CYTOKINE SIGNALING 2"/>
    <property type="match status" value="1"/>
</dbReference>
<dbReference type="SMART" id="SM00253">
    <property type="entry name" value="SOCS"/>
    <property type="match status" value="1"/>
</dbReference>
<dbReference type="AlphaFoldDB" id="A0AAE1PDH0"/>
<evidence type="ECO:0000256" key="2">
    <source>
        <dbReference type="ARBA" id="ARBA00022700"/>
    </source>
</evidence>
<evidence type="ECO:0000313" key="10">
    <source>
        <dbReference type="Proteomes" id="UP001292094"/>
    </source>
</evidence>
<dbReference type="InterPro" id="IPR000980">
    <property type="entry name" value="SH2"/>
</dbReference>
<dbReference type="Gene3D" id="3.30.505.10">
    <property type="entry name" value="SH2 domain"/>
    <property type="match status" value="1"/>
</dbReference>
<feature type="domain" description="SH2" evidence="7">
    <location>
        <begin position="246"/>
        <end position="355"/>
    </location>
</feature>
<dbReference type="Proteomes" id="UP001292094">
    <property type="component" value="Unassembled WGS sequence"/>
</dbReference>
<keyword evidence="1" id="KW-0341">Growth regulation</keyword>
<dbReference type="InterPro" id="IPR001496">
    <property type="entry name" value="SOCS_box"/>
</dbReference>
<reference evidence="9" key="1">
    <citation type="submission" date="2023-11" db="EMBL/GenBank/DDBJ databases">
        <title>Genome assemblies of two species of porcelain crab, Petrolisthes cinctipes and Petrolisthes manimaculis (Anomura: Porcellanidae).</title>
        <authorList>
            <person name="Angst P."/>
        </authorList>
    </citation>
    <scope>NUCLEOTIDE SEQUENCE</scope>
    <source>
        <strain evidence="9">PB745_02</strain>
        <tissue evidence="9">Gill</tissue>
    </source>
</reference>
<dbReference type="SUPFAM" id="SSF158235">
    <property type="entry name" value="SOCS box-like"/>
    <property type="match status" value="1"/>
</dbReference>
<keyword evidence="4 5" id="KW-0727">SH2 domain</keyword>
<dbReference type="PROSITE" id="PS50225">
    <property type="entry name" value="SOCS"/>
    <property type="match status" value="1"/>
</dbReference>
<dbReference type="GO" id="GO:0046935">
    <property type="term" value="F:1-phosphatidylinositol-3-kinase regulator activity"/>
    <property type="evidence" value="ECO:0007669"/>
    <property type="project" value="TreeGrafter"/>
</dbReference>
<evidence type="ECO:0000313" key="9">
    <source>
        <dbReference type="EMBL" id="KAK4305137.1"/>
    </source>
</evidence>
<dbReference type="GO" id="GO:0046854">
    <property type="term" value="P:phosphatidylinositol phosphate biosynthetic process"/>
    <property type="evidence" value="ECO:0007669"/>
    <property type="project" value="TreeGrafter"/>
</dbReference>
<dbReference type="InterPro" id="IPR036036">
    <property type="entry name" value="SOCS_box-like_dom_sf"/>
</dbReference>
<feature type="region of interest" description="Disordered" evidence="6">
    <location>
        <begin position="171"/>
        <end position="231"/>
    </location>
</feature>
<feature type="compositionally biased region" description="Low complexity" evidence="6">
    <location>
        <begin position="199"/>
        <end position="214"/>
    </location>
</feature>
<keyword evidence="3" id="KW-0833">Ubl conjugation pathway</keyword>
<evidence type="ECO:0000256" key="5">
    <source>
        <dbReference type="PROSITE-ProRule" id="PRU00191"/>
    </source>
</evidence>
<proteinExistence type="predicted"/>
<keyword evidence="2" id="KW-0734">Signal transduction inhibitor</keyword>
<dbReference type="GO" id="GO:0009968">
    <property type="term" value="P:negative regulation of signal transduction"/>
    <property type="evidence" value="ECO:0007669"/>
    <property type="project" value="UniProtKB-KW"/>
</dbReference>
<dbReference type="GO" id="GO:0005942">
    <property type="term" value="C:phosphatidylinositol 3-kinase complex"/>
    <property type="evidence" value="ECO:0007669"/>
    <property type="project" value="TreeGrafter"/>
</dbReference>
<organism evidence="9 10">
    <name type="scientific">Petrolisthes manimaculis</name>
    <dbReference type="NCBI Taxonomy" id="1843537"/>
    <lineage>
        <taxon>Eukaryota</taxon>
        <taxon>Metazoa</taxon>
        <taxon>Ecdysozoa</taxon>
        <taxon>Arthropoda</taxon>
        <taxon>Crustacea</taxon>
        <taxon>Multicrustacea</taxon>
        <taxon>Malacostraca</taxon>
        <taxon>Eumalacostraca</taxon>
        <taxon>Eucarida</taxon>
        <taxon>Decapoda</taxon>
        <taxon>Pleocyemata</taxon>
        <taxon>Anomura</taxon>
        <taxon>Galatheoidea</taxon>
        <taxon>Porcellanidae</taxon>
        <taxon>Petrolisthes</taxon>
    </lineage>
</organism>
<dbReference type="EMBL" id="JAWZYT010002327">
    <property type="protein sequence ID" value="KAK4305137.1"/>
    <property type="molecule type" value="Genomic_DNA"/>
</dbReference>
<gene>
    <name evidence="9" type="ORF">Pmani_022957</name>
</gene>
<dbReference type="PANTHER" id="PTHR10155">
    <property type="entry name" value="PHOSPHATIDYLINOSITOL 3-KINASE REGULATORY SUBUNIT"/>
    <property type="match status" value="1"/>
</dbReference>
<feature type="domain" description="SOCS box" evidence="8">
    <location>
        <begin position="350"/>
        <end position="394"/>
    </location>
</feature>
<dbReference type="InterPro" id="IPR036860">
    <property type="entry name" value="SH2_dom_sf"/>
</dbReference>
<accession>A0AAE1PDH0</accession>
<dbReference type="GO" id="GO:0035556">
    <property type="term" value="P:intracellular signal transduction"/>
    <property type="evidence" value="ECO:0007669"/>
    <property type="project" value="InterPro"/>
</dbReference>
<dbReference type="SMART" id="SM00252">
    <property type="entry name" value="SH2"/>
    <property type="match status" value="1"/>
</dbReference>
<protein>
    <recommendedName>
        <fullName evidence="11">Cytokine-inducible SH2-containing protein</fullName>
    </recommendedName>
</protein>
<evidence type="ECO:0008006" key="11">
    <source>
        <dbReference type="Google" id="ProtNLM"/>
    </source>
</evidence>
<evidence type="ECO:0000256" key="1">
    <source>
        <dbReference type="ARBA" id="ARBA00022604"/>
    </source>
</evidence>
<comment type="caution">
    <text evidence="9">The sequence shown here is derived from an EMBL/GenBank/DDBJ whole genome shotgun (WGS) entry which is preliminary data.</text>
</comment>
<evidence type="ECO:0000256" key="4">
    <source>
        <dbReference type="ARBA" id="ARBA00022999"/>
    </source>
</evidence>
<dbReference type="PROSITE" id="PS50001">
    <property type="entry name" value="SH2"/>
    <property type="match status" value="1"/>
</dbReference>
<sequence length="395" mass="42069">MRDRGKGGITITKTEMMLVCPGCHIGLTATPTLSAPPPPHLVAAPHLATQPPHLPTLAPVATPAHWLTASHLASTGVQPPYVCGVMFQMRGEGVRHDTCHIHCCLPCTHSCPTTPRPTLLPVKVSCASQHGRTSSLHTSGGGLVMEEKKENRSIISSTQDATTPCPFLSALTPPPHHAAPANSTNPFLTCTPPTPTPTAPTTTSTTTTTTATTPPAVPPSAPSPVDSEDDSTVLSNTRQELEESGWYYGSITWQEAASLLKGSSVGTFLVRDSASPHCLYSLSVQTSRGPTSVRLHYTRGRFRLDCAGASAGGQQTPEFPSVTSLLQHYTNLPSTQVWVDHLGNTFSTIDIRRPLRRSAPSLQHLCRLTLNRTPPAPSILPPALANFLKAYPHTV</sequence>
<keyword evidence="10" id="KW-1185">Reference proteome</keyword>
<evidence type="ECO:0000259" key="8">
    <source>
        <dbReference type="PROSITE" id="PS50225"/>
    </source>
</evidence>